<dbReference type="Proteomes" id="UP001157034">
    <property type="component" value="Unassembled WGS sequence"/>
</dbReference>
<accession>A0ABQ6KAH7</accession>
<comment type="caution">
    <text evidence="2">The sequence shown here is derived from an EMBL/GenBank/DDBJ whole genome shotgun (WGS) entry which is preliminary data.</text>
</comment>
<protein>
    <submittedName>
        <fullName evidence="2">Uncharacterized protein</fullName>
    </submittedName>
</protein>
<name>A0ABQ6KAH7_9MICO</name>
<reference evidence="3" key="1">
    <citation type="journal article" date="2019" name="Int. J. Syst. Evol. Microbiol.">
        <title>The Global Catalogue of Microorganisms (GCM) 10K type strain sequencing project: providing services to taxonomists for standard genome sequencing and annotation.</title>
        <authorList>
            <consortium name="The Broad Institute Genomics Platform"/>
            <consortium name="The Broad Institute Genome Sequencing Center for Infectious Disease"/>
            <person name="Wu L."/>
            <person name="Ma J."/>
        </authorList>
    </citation>
    <scope>NUCLEOTIDE SEQUENCE [LARGE SCALE GENOMIC DNA]</scope>
    <source>
        <strain evidence="3">NBRC 108894</strain>
    </source>
</reference>
<evidence type="ECO:0000256" key="1">
    <source>
        <dbReference type="SAM" id="MobiDB-lite"/>
    </source>
</evidence>
<sequence>MLHIPEHWSKMSDSTAEDSGGGAESKSKTNSTLAKFPRHTVEQALRIPEAILQQNAGNPATPAEAVQYSGGTKVSGRWNVEISSAKKYGFLKTEGKTLVVEERARKAISPQSENDRRDALRDAVLSAPDLGEVYKYYRGEALPDEPFLANALTDRFGIPADQVPEFLDIFMKSMRSANLIDESGAQVRLLDAGRETSSGTPAPTSKKPTRTTTGATCFVMQPFAAPLGGYYDLIFRPAIEQAGLTPVRADAEIFGTGKIIDQIWRGIQDAEILLAELTTKNPNVFYELGLAHAIEKPVILISSNEDDVPFDLRHIRVILYDRTDPFWGQKLIDNIADKITSARERPEEAIFRLADRT</sequence>
<dbReference type="EMBL" id="BSVB01000001">
    <property type="protein sequence ID" value="GMA96468.1"/>
    <property type="molecule type" value="Genomic_DNA"/>
</dbReference>
<organism evidence="2 3">
    <name type="scientific">Pseudolysinimonas kribbensis</name>
    <dbReference type="NCBI Taxonomy" id="433641"/>
    <lineage>
        <taxon>Bacteria</taxon>
        <taxon>Bacillati</taxon>
        <taxon>Actinomycetota</taxon>
        <taxon>Actinomycetes</taxon>
        <taxon>Micrococcales</taxon>
        <taxon>Microbacteriaceae</taxon>
        <taxon>Pseudolysinimonas</taxon>
    </lineage>
</organism>
<keyword evidence="3" id="KW-1185">Reference proteome</keyword>
<dbReference type="SUPFAM" id="SSF52309">
    <property type="entry name" value="N-(deoxy)ribosyltransferase-like"/>
    <property type="match status" value="1"/>
</dbReference>
<evidence type="ECO:0000313" key="2">
    <source>
        <dbReference type="EMBL" id="GMA96468.1"/>
    </source>
</evidence>
<gene>
    <name evidence="2" type="ORF">GCM10025881_32920</name>
</gene>
<feature type="compositionally biased region" description="Basic and acidic residues" evidence="1">
    <location>
        <begin position="1"/>
        <end position="10"/>
    </location>
</feature>
<feature type="region of interest" description="Disordered" evidence="1">
    <location>
        <begin position="1"/>
        <end position="39"/>
    </location>
</feature>
<dbReference type="Gene3D" id="3.40.50.450">
    <property type="match status" value="1"/>
</dbReference>
<proteinExistence type="predicted"/>
<evidence type="ECO:0000313" key="3">
    <source>
        <dbReference type="Proteomes" id="UP001157034"/>
    </source>
</evidence>